<organism evidence="3 4">
    <name type="scientific">Bifidobacterium boum</name>
    <dbReference type="NCBI Taxonomy" id="78343"/>
    <lineage>
        <taxon>Bacteria</taxon>
        <taxon>Bacillati</taxon>
        <taxon>Actinomycetota</taxon>
        <taxon>Actinomycetes</taxon>
        <taxon>Bifidobacteriales</taxon>
        <taxon>Bifidobacteriaceae</taxon>
        <taxon>Bifidobacterium</taxon>
    </lineage>
</organism>
<dbReference type="EMBL" id="JABAGJ010000005">
    <property type="protein sequence ID" value="NMF02489.1"/>
    <property type="molecule type" value="Genomic_DNA"/>
</dbReference>
<keyword evidence="2" id="KW-0812">Transmembrane</keyword>
<keyword evidence="2" id="KW-0472">Membrane</keyword>
<keyword evidence="2" id="KW-1133">Transmembrane helix</keyword>
<dbReference type="Proteomes" id="UP000583419">
    <property type="component" value="Unassembled WGS sequence"/>
</dbReference>
<name>A0A848D4Q1_9BIFI</name>
<reference evidence="3 4" key="1">
    <citation type="submission" date="2020-04" db="EMBL/GenBank/DDBJ databases">
        <authorList>
            <person name="Hitch T.C.A."/>
            <person name="Wylensek D."/>
            <person name="Clavel T."/>
        </authorList>
    </citation>
    <scope>NUCLEOTIDE SEQUENCE [LARGE SCALE GENOMIC DNA]</scope>
    <source>
        <strain evidence="3 4">WCA-130-P53-4B</strain>
    </source>
</reference>
<evidence type="ECO:0000313" key="4">
    <source>
        <dbReference type="Proteomes" id="UP000583419"/>
    </source>
</evidence>
<dbReference type="AlphaFoldDB" id="A0A848D4Q1"/>
<evidence type="ECO:0000256" key="2">
    <source>
        <dbReference type="SAM" id="Phobius"/>
    </source>
</evidence>
<feature type="transmembrane region" description="Helical" evidence="2">
    <location>
        <begin position="246"/>
        <end position="267"/>
    </location>
</feature>
<feature type="transmembrane region" description="Helical" evidence="2">
    <location>
        <begin position="182"/>
        <end position="203"/>
    </location>
</feature>
<evidence type="ECO:0000313" key="3">
    <source>
        <dbReference type="EMBL" id="NMF02489.1"/>
    </source>
</evidence>
<sequence length="363" mass="38111">MEGAAMRPETMEWHDAAGIADFPGDIDGTDETTAAPGMVFTPQPAADTNQDQRTDHDDGSRQTAAQYDSSAPESTVNQPHTSGVSVAAFADPQSDEALLAAFDPHNMLAQDTYVPIQFDDNMSREPAAGSSATFGVSPAGRPDVDALAISGVGTVPDTALSVLSNGDVHAGPRTSQRHETPVAVIVLACCAPILLAAAIAAQFVDHMLIHYVGWLLFVDGIGIPAAILAMVTIVRQRREARYHRAAASVMTRAVVVLVVALVAVGLVSRDVPPLLTRHEVQFVPTQLTSGQRGLFSSRQYEVKGYDPVTGAGVVLRITKDQFAACHAAIPPSSDAGTWRATAHTLPHSGAALDLTCSIQHAAA</sequence>
<feature type="region of interest" description="Disordered" evidence="1">
    <location>
        <begin position="19"/>
        <end position="80"/>
    </location>
</feature>
<feature type="compositionally biased region" description="Polar residues" evidence="1">
    <location>
        <begin position="61"/>
        <end position="80"/>
    </location>
</feature>
<evidence type="ECO:0000256" key="1">
    <source>
        <dbReference type="SAM" id="MobiDB-lite"/>
    </source>
</evidence>
<dbReference type="RefSeq" id="WP_168973575.1">
    <property type="nucleotide sequence ID" value="NZ_JABAGJ010000005.1"/>
</dbReference>
<accession>A0A848D4Q1</accession>
<feature type="compositionally biased region" description="Basic and acidic residues" evidence="1">
    <location>
        <begin position="50"/>
        <end position="60"/>
    </location>
</feature>
<feature type="transmembrane region" description="Helical" evidence="2">
    <location>
        <begin position="209"/>
        <end position="234"/>
    </location>
</feature>
<gene>
    <name evidence="3" type="ORF">HF843_04765</name>
</gene>
<proteinExistence type="predicted"/>
<comment type="caution">
    <text evidence="3">The sequence shown here is derived from an EMBL/GenBank/DDBJ whole genome shotgun (WGS) entry which is preliminary data.</text>
</comment>
<protein>
    <submittedName>
        <fullName evidence="3">Uncharacterized protein</fullName>
    </submittedName>
</protein>